<feature type="chain" id="PRO_5038580083" evidence="1">
    <location>
        <begin position="31"/>
        <end position="391"/>
    </location>
</feature>
<keyword evidence="1" id="KW-0732">Signal</keyword>
<dbReference type="GO" id="GO:0016787">
    <property type="term" value="F:hydrolase activity"/>
    <property type="evidence" value="ECO:0007669"/>
    <property type="project" value="UniProtKB-KW"/>
</dbReference>
<sequence>MTVDLKKRGAQSMAVLLLLAAVGSVAVAEAQPLNQKLDLSGSRTAGIIGMLNTMEGDALSGVSIEDADVILVAATQEAVAEAQAWQADPWNMRLMANVSEFLYVRDGAGDQCNIVGKMYRGDVAQIVGHENGWTQITSGNVTGYVKDEFCVTGQEASQLASAVCETKATVQTGGLRIRREPSEQAEVLTAAAQGQQLTVDTAATPADGWVAVKSGDTTGYVSAQYVEVAVNYGTAITIEEEQAQIAAQKAAQEQAAREQAAKAAAAQKSASRQQNAAVAASYDDVTLLAALIQCEAGSEPYEGKLAVGAVVVNRMRSGRYPGTVQGVIYQSGQFTPAASGKLAQVAASGPSSSCIQAAQEALSGVDNTGGAKFFRRAGSRSGVVIGNHVFY</sequence>
<dbReference type="InterPro" id="IPR042047">
    <property type="entry name" value="SleB_dom1"/>
</dbReference>
<evidence type="ECO:0000259" key="2">
    <source>
        <dbReference type="PROSITE" id="PS51781"/>
    </source>
</evidence>
<dbReference type="InterPro" id="IPR003646">
    <property type="entry name" value="SH3-like_bac-type"/>
</dbReference>
<feature type="domain" description="SH3b" evidence="2">
    <location>
        <begin position="165"/>
        <end position="230"/>
    </location>
</feature>
<evidence type="ECO:0000313" key="4">
    <source>
        <dbReference type="Proteomes" id="UP000823912"/>
    </source>
</evidence>
<dbReference type="AlphaFoldDB" id="A0A9D1EA25"/>
<feature type="signal peptide" evidence="1">
    <location>
        <begin position="1"/>
        <end position="30"/>
    </location>
</feature>
<protein>
    <submittedName>
        <fullName evidence="3">Cell wall hydrolase</fullName>
    </submittedName>
</protein>
<name>A0A9D1EA25_9FIRM</name>
<evidence type="ECO:0000313" key="3">
    <source>
        <dbReference type="EMBL" id="HIR71003.1"/>
    </source>
</evidence>
<dbReference type="InterPro" id="IPR011105">
    <property type="entry name" value="Cell_wall_hydrolase_SleB"/>
</dbReference>
<gene>
    <name evidence="3" type="ORF">IAA55_06960</name>
</gene>
<dbReference type="Gene3D" id="2.30.30.40">
    <property type="entry name" value="SH3 Domains"/>
    <property type="match status" value="2"/>
</dbReference>
<reference evidence="3" key="2">
    <citation type="journal article" date="2021" name="PeerJ">
        <title>Extensive microbial diversity within the chicken gut microbiome revealed by metagenomics and culture.</title>
        <authorList>
            <person name="Gilroy R."/>
            <person name="Ravi A."/>
            <person name="Getino M."/>
            <person name="Pursley I."/>
            <person name="Horton D.L."/>
            <person name="Alikhan N.F."/>
            <person name="Baker D."/>
            <person name="Gharbi K."/>
            <person name="Hall N."/>
            <person name="Watson M."/>
            <person name="Adriaenssens E.M."/>
            <person name="Foster-Nyarko E."/>
            <person name="Jarju S."/>
            <person name="Secka A."/>
            <person name="Antonio M."/>
            <person name="Oren A."/>
            <person name="Chaudhuri R.R."/>
            <person name="La Ragione R."/>
            <person name="Hildebrand F."/>
            <person name="Pallen M.J."/>
        </authorList>
    </citation>
    <scope>NUCLEOTIDE SEQUENCE</scope>
    <source>
        <strain evidence="3">ChiSjej5B23-6657</strain>
    </source>
</reference>
<dbReference type="PANTHER" id="PTHR34408">
    <property type="entry name" value="FAMILY PROTEIN, PUTATIVE-RELATED"/>
    <property type="match status" value="1"/>
</dbReference>
<dbReference type="Pfam" id="PF07486">
    <property type="entry name" value="Hydrolase_2"/>
    <property type="match status" value="1"/>
</dbReference>
<dbReference type="SMART" id="SM00287">
    <property type="entry name" value="SH3b"/>
    <property type="match status" value="2"/>
</dbReference>
<reference evidence="3" key="1">
    <citation type="submission" date="2020-10" db="EMBL/GenBank/DDBJ databases">
        <authorList>
            <person name="Gilroy R."/>
        </authorList>
    </citation>
    <scope>NUCLEOTIDE SEQUENCE</scope>
    <source>
        <strain evidence="3">ChiSjej5B23-6657</strain>
    </source>
</reference>
<dbReference type="EMBL" id="DVHM01000110">
    <property type="protein sequence ID" value="HIR71003.1"/>
    <property type="molecule type" value="Genomic_DNA"/>
</dbReference>
<dbReference type="InterPro" id="IPR052354">
    <property type="entry name" value="Cell_Wall_Dynamics_Protein"/>
</dbReference>
<dbReference type="Gene3D" id="1.10.10.2520">
    <property type="entry name" value="Cell wall hydrolase SleB, domain 1"/>
    <property type="match status" value="1"/>
</dbReference>
<evidence type="ECO:0000256" key="1">
    <source>
        <dbReference type="SAM" id="SignalP"/>
    </source>
</evidence>
<organism evidence="3 4">
    <name type="scientific">Candidatus Pullilachnospira gallistercoris</name>
    <dbReference type="NCBI Taxonomy" id="2840911"/>
    <lineage>
        <taxon>Bacteria</taxon>
        <taxon>Bacillati</taxon>
        <taxon>Bacillota</taxon>
        <taxon>Clostridia</taxon>
        <taxon>Lachnospirales</taxon>
        <taxon>Lachnospiraceae</taxon>
        <taxon>Lachnospiraceae incertae sedis</taxon>
        <taxon>Candidatus Pullilachnospira</taxon>
    </lineage>
</organism>
<keyword evidence="3" id="KW-0378">Hydrolase</keyword>
<comment type="caution">
    <text evidence="3">The sequence shown here is derived from an EMBL/GenBank/DDBJ whole genome shotgun (WGS) entry which is preliminary data.</text>
</comment>
<dbReference type="Proteomes" id="UP000823912">
    <property type="component" value="Unassembled WGS sequence"/>
</dbReference>
<dbReference type="PROSITE" id="PS51781">
    <property type="entry name" value="SH3B"/>
    <property type="match status" value="2"/>
</dbReference>
<dbReference type="Pfam" id="PF08239">
    <property type="entry name" value="SH3_3"/>
    <property type="match status" value="2"/>
</dbReference>
<dbReference type="PANTHER" id="PTHR34408:SF1">
    <property type="entry name" value="GLYCOSYL HYDROLASE FAMILY 19 DOMAIN-CONTAINING PROTEIN HI_1415"/>
    <property type="match status" value="1"/>
</dbReference>
<accession>A0A9D1EA25</accession>
<feature type="domain" description="SH3b" evidence="2">
    <location>
        <begin position="93"/>
        <end position="154"/>
    </location>
</feature>
<proteinExistence type="predicted"/>